<keyword evidence="6" id="KW-1185">Reference proteome</keyword>
<dbReference type="Pfam" id="PF00561">
    <property type="entry name" value="Abhydrolase_1"/>
    <property type="match status" value="1"/>
</dbReference>
<dbReference type="GO" id="GO:0016787">
    <property type="term" value="F:hydrolase activity"/>
    <property type="evidence" value="ECO:0007669"/>
    <property type="project" value="UniProtKB-KW"/>
</dbReference>
<keyword evidence="2" id="KW-0378">Hydrolase</keyword>
<dbReference type="PANTHER" id="PTHR43798:SF14">
    <property type="entry name" value="SERINE HYDROLASE-LIKE PROTEIN DDB_G0286239"/>
    <property type="match status" value="1"/>
</dbReference>
<evidence type="ECO:0000256" key="1">
    <source>
        <dbReference type="ARBA" id="ARBA00008645"/>
    </source>
</evidence>
<organism evidence="4 6">
    <name type="scientific">Endozoicomonas numazuensis</name>
    <dbReference type="NCBI Taxonomy" id="1137799"/>
    <lineage>
        <taxon>Bacteria</taxon>
        <taxon>Pseudomonadati</taxon>
        <taxon>Pseudomonadota</taxon>
        <taxon>Gammaproteobacteria</taxon>
        <taxon>Oceanospirillales</taxon>
        <taxon>Endozoicomonadaceae</taxon>
        <taxon>Endozoicomonas</taxon>
    </lineage>
</organism>
<comment type="caution">
    <text evidence="4">The sequence shown here is derived from an EMBL/GenBank/DDBJ whole genome shotgun (WGS) entry which is preliminary data.</text>
</comment>
<dbReference type="SUPFAM" id="SSF53474">
    <property type="entry name" value="alpha/beta-Hydrolases"/>
    <property type="match status" value="1"/>
</dbReference>
<evidence type="ECO:0000256" key="2">
    <source>
        <dbReference type="ARBA" id="ARBA00022801"/>
    </source>
</evidence>
<feature type="domain" description="AB hydrolase-1" evidence="3">
    <location>
        <begin position="26"/>
        <end position="137"/>
    </location>
</feature>
<dbReference type="eggNOG" id="COG0596">
    <property type="taxonomic scope" value="Bacteria"/>
</dbReference>
<dbReference type="GO" id="GO:0016020">
    <property type="term" value="C:membrane"/>
    <property type="evidence" value="ECO:0007669"/>
    <property type="project" value="TreeGrafter"/>
</dbReference>
<dbReference type="RefSeq" id="WP_034843410.1">
    <property type="nucleotide sequence ID" value="NZ_JOKH01000020.1"/>
</dbReference>
<dbReference type="AlphaFoldDB" id="A0A081MYF7"/>
<dbReference type="Proteomes" id="UP000028073">
    <property type="component" value="Unassembled WGS sequence"/>
</dbReference>
<protein>
    <recommendedName>
        <fullName evidence="3">AB hydrolase-1 domain-containing protein</fullName>
    </recommendedName>
</protein>
<comment type="similarity">
    <text evidence="1">Belongs to the AB hydrolase superfamily.</text>
</comment>
<dbReference type="OrthoDB" id="149912at2"/>
<dbReference type="InterPro" id="IPR050266">
    <property type="entry name" value="AB_hydrolase_sf"/>
</dbReference>
<proteinExistence type="inferred from homology"/>
<reference evidence="4 6" key="1">
    <citation type="submission" date="2014-06" db="EMBL/GenBank/DDBJ databases">
        <title>Whole Genome Sequences of Three Symbiotic Endozoicomonas Bacteria.</title>
        <authorList>
            <person name="Neave M.J."/>
            <person name="Apprill A."/>
            <person name="Voolstra C.R."/>
        </authorList>
    </citation>
    <scope>NUCLEOTIDE SEQUENCE [LARGE SCALE GENOMIC DNA]</scope>
    <source>
        <strain evidence="4 6">DSM 25634</strain>
    </source>
</reference>
<sequence length="282" mass="31831">MEPRDIEICIGRMNFSGQEWGDPKGKPLIALHGWLDNAASFAPLAPFLNGVRLIAIDQAGHGRSSHRLDEVDYSIWHYVEDLAEIVDTLELESFSLIGHSMGAIVSVMASAILGDRVEKVILLDGLFPMPRKPEDAPNALATYIQERKSFRKGKPVNRYRSLEHAVRVRCLGQFPVTRDSSALLVERALYQDGDAWTWRTDPRLNLPSPTRFTEDQALAFAEQMSCDAHMLYAKEGYVDALIEPYRERLEHIHFYPMPGSHHFHMDGETQSVADVVNTVMNS</sequence>
<dbReference type="STRING" id="1137799.GZ78_29190"/>
<evidence type="ECO:0000313" key="6">
    <source>
        <dbReference type="Proteomes" id="UP000028073"/>
    </source>
</evidence>
<dbReference type="InterPro" id="IPR000073">
    <property type="entry name" value="AB_hydrolase_1"/>
</dbReference>
<dbReference type="EMBL" id="JOKH01000020">
    <property type="protein sequence ID" value="KEQ11310.1"/>
    <property type="molecule type" value="Genomic_DNA"/>
</dbReference>
<evidence type="ECO:0000313" key="5">
    <source>
        <dbReference type="EMBL" id="KEQ11310.1"/>
    </source>
</evidence>
<dbReference type="Gene3D" id="3.40.50.1820">
    <property type="entry name" value="alpha/beta hydrolase"/>
    <property type="match status" value="1"/>
</dbReference>
<dbReference type="EMBL" id="JOKH01000024">
    <property type="protein sequence ID" value="KEQ11230.1"/>
    <property type="molecule type" value="Genomic_DNA"/>
</dbReference>
<evidence type="ECO:0000259" key="3">
    <source>
        <dbReference type="Pfam" id="PF00561"/>
    </source>
</evidence>
<dbReference type="PANTHER" id="PTHR43798">
    <property type="entry name" value="MONOACYLGLYCEROL LIPASE"/>
    <property type="match status" value="1"/>
</dbReference>
<accession>A0A081MYF7</accession>
<dbReference type="InterPro" id="IPR029058">
    <property type="entry name" value="AB_hydrolase_fold"/>
</dbReference>
<name>A0A081MYF7_9GAMM</name>
<dbReference type="PRINTS" id="PR00111">
    <property type="entry name" value="ABHYDROLASE"/>
</dbReference>
<gene>
    <name evidence="5" type="ORF">GZ78_29190</name>
    <name evidence="4" type="ORF">GZ78_29265</name>
</gene>
<evidence type="ECO:0000313" key="4">
    <source>
        <dbReference type="EMBL" id="KEQ11230.1"/>
    </source>
</evidence>